<comment type="cofactor">
    <cofactor evidence="5">
        <name>Mg(2+)</name>
        <dbReference type="ChEBI" id="CHEBI:18420"/>
    </cofactor>
</comment>
<feature type="binding site" evidence="4">
    <location>
        <begin position="3"/>
        <end position="7"/>
    </location>
    <ligand>
        <name>ATP</name>
        <dbReference type="ChEBI" id="CHEBI:30616"/>
    </ligand>
</feature>
<dbReference type="AlphaFoldDB" id="A0AAE4JYN9"/>
<feature type="binding site" evidence="4">
    <location>
        <position position="54"/>
    </location>
    <ligand>
        <name>substrate</name>
    </ligand>
</feature>
<keyword evidence="5" id="KW-0460">Magnesium</keyword>
<dbReference type="GO" id="GO:0046872">
    <property type="term" value="F:metal ion binding"/>
    <property type="evidence" value="ECO:0007669"/>
    <property type="project" value="UniProtKB-KW"/>
</dbReference>
<organism evidence="6 7">
    <name type="scientific">Pseudocalidococcus azoricus BACA0444</name>
    <dbReference type="NCBI Taxonomy" id="2918990"/>
    <lineage>
        <taxon>Bacteria</taxon>
        <taxon>Bacillati</taxon>
        <taxon>Cyanobacteriota</taxon>
        <taxon>Cyanophyceae</taxon>
        <taxon>Acaryochloridales</taxon>
        <taxon>Thermosynechococcaceae</taxon>
        <taxon>Pseudocalidococcus</taxon>
        <taxon>Pseudocalidococcus azoricus</taxon>
    </lineage>
</organism>
<dbReference type="PANTHER" id="PTHR23407">
    <property type="entry name" value="ATPASE INHIBITOR/5-FORMYLTETRAHYDROFOLATE CYCLO-LIGASE"/>
    <property type="match status" value="1"/>
</dbReference>
<dbReference type="InterPro" id="IPR037171">
    <property type="entry name" value="NagB/RpiA_transferase-like"/>
</dbReference>
<keyword evidence="7" id="KW-1185">Reference proteome</keyword>
<keyword evidence="3 4" id="KW-0067">ATP-binding</keyword>
<dbReference type="GO" id="GO:0009396">
    <property type="term" value="P:folic acid-containing compound biosynthetic process"/>
    <property type="evidence" value="ECO:0007669"/>
    <property type="project" value="TreeGrafter"/>
</dbReference>
<evidence type="ECO:0000256" key="3">
    <source>
        <dbReference type="ARBA" id="ARBA00022840"/>
    </source>
</evidence>
<dbReference type="InterPro" id="IPR024185">
    <property type="entry name" value="FTHF_cligase-like_sf"/>
</dbReference>
<keyword evidence="5" id="KW-0479">Metal-binding</keyword>
<dbReference type="InterPro" id="IPR002698">
    <property type="entry name" value="FTHF_cligase"/>
</dbReference>
<keyword evidence="2 4" id="KW-0547">Nucleotide-binding</keyword>
<comment type="similarity">
    <text evidence="1 5">Belongs to the 5-formyltetrahydrofolate cyclo-ligase family.</text>
</comment>
<sequence length="189" mass="21662">MSKDKLRQEFLQQRQALERDIWQSKSQKICQRIQALPWFIEALTILAYIPHQQEPDLSGLFQTYNTCKKWGLPRTQGQVLVWHRFWPGQALQLRPDRYGILTPPADFPVILAAEVDLILVPCVAVDRRGYRLGYGGGFYDRMLAEPAWQSVKTLGIVFDSACVEILPTQAWDIPLNGYCSDQETAILTP</sequence>
<dbReference type="GO" id="GO:0030272">
    <property type="term" value="F:5-formyltetrahydrofolate cyclo-ligase activity"/>
    <property type="evidence" value="ECO:0007669"/>
    <property type="project" value="UniProtKB-EC"/>
</dbReference>
<evidence type="ECO:0000256" key="4">
    <source>
        <dbReference type="PIRSR" id="PIRSR006806-1"/>
    </source>
</evidence>
<protein>
    <recommendedName>
        <fullName evidence="5">5-formyltetrahydrofolate cyclo-ligase</fullName>
        <ecNumber evidence="5">6.3.3.2</ecNumber>
    </recommendedName>
</protein>
<dbReference type="Proteomes" id="UP001268256">
    <property type="component" value="Unassembled WGS sequence"/>
</dbReference>
<dbReference type="EC" id="6.3.3.2" evidence="5"/>
<dbReference type="PANTHER" id="PTHR23407:SF1">
    <property type="entry name" value="5-FORMYLTETRAHYDROFOLATE CYCLO-LIGASE"/>
    <property type="match status" value="1"/>
</dbReference>
<comment type="catalytic activity">
    <reaction evidence="5">
        <text>(6S)-5-formyl-5,6,7,8-tetrahydrofolate + ATP = (6R)-5,10-methenyltetrahydrofolate + ADP + phosphate</text>
        <dbReference type="Rhea" id="RHEA:10488"/>
        <dbReference type="ChEBI" id="CHEBI:30616"/>
        <dbReference type="ChEBI" id="CHEBI:43474"/>
        <dbReference type="ChEBI" id="CHEBI:57455"/>
        <dbReference type="ChEBI" id="CHEBI:57457"/>
        <dbReference type="ChEBI" id="CHEBI:456216"/>
        <dbReference type="EC" id="6.3.3.2"/>
    </reaction>
</comment>
<dbReference type="PIRSF" id="PIRSF006806">
    <property type="entry name" value="FTHF_cligase"/>
    <property type="match status" value="1"/>
</dbReference>
<keyword evidence="6" id="KW-0436">Ligase</keyword>
<proteinExistence type="inferred from homology"/>
<evidence type="ECO:0000313" key="6">
    <source>
        <dbReference type="EMBL" id="MDS3862378.1"/>
    </source>
</evidence>
<evidence type="ECO:0000313" key="7">
    <source>
        <dbReference type="Proteomes" id="UP001268256"/>
    </source>
</evidence>
<feature type="binding site" evidence="4">
    <location>
        <position position="49"/>
    </location>
    <ligand>
        <name>substrate</name>
    </ligand>
</feature>
<dbReference type="NCBIfam" id="TIGR02727">
    <property type="entry name" value="MTHFS_bact"/>
    <property type="match status" value="1"/>
</dbReference>
<reference evidence="7" key="1">
    <citation type="submission" date="2023-07" db="EMBL/GenBank/DDBJ databases">
        <authorList>
            <person name="Luz R."/>
            <person name="Cordeiro R."/>
            <person name="Fonseca A."/>
            <person name="Goncalves V."/>
        </authorList>
    </citation>
    <scope>NUCLEOTIDE SEQUENCE [LARGE SCALE GENOMIC DNA]</scope>
    <source>
        <strain evidence="7">BACA0444</strain>
    </source>
</reference>
<dbReference type="Pfam" id="PF01812">
    <property type="entry name" value="5-FTHF_cyc-lig"/>
    <property type="match status" value="1"/>
</dbReference>
<name>A0AAE4JYN9_9CYAN</name>
<evidence type="ECO:0000256" key="1">
    <source>
        <dbReference type="ARBA" id="ARBA00010638"/>
    </source>
</evidence>
<dbReference type="GO" id="GO:0005524">
    <property type="term" value="F:ATP binding"/>
    <property type="evidence" value="ECO:0007669"/>
    <property type="project" value="UniProtKB-KW"/>
</dbReference>
<dbReference type="EMBL" id="JAVMIP010000028">
    <property type="protein sequence ID" value="MDS3862378.1"/>
    <property type="molecule type" value="Genomic_DNA"/>
</dbReference>
<evidence type="ECO:0000256" key="5">
    <source>
        <dbReference type="RuleBase" id="RU361279"/>
    </source>
</evidence>
<dbReference type="Gene3D" id="3.40.50.10420">
    <property type="entry name" value="NagB/RpiA/CoA transferase-like"/>
    <property type="match status" value="1"/>
</dbReference>
<comment type="caution">
    <text evidence="6">The sequence shown here is derived from an EMBL/GenBank/DDBJ whole genome shotgun (WGS) entry which is preliminary data.</text>
</comment>
<dbReference type="GO" id="GO:0035999">
    <property type="term" value="P:tetrahydrofolate interconversion"/>
    <property type="evidence" value="ECO:0007669"/>
    <property type="project" value="TreeGrafter"/>
</dbReference>
<evidence type="ECO:0000256" key="2">
    <source>
        <dbReference type="ARBA" id="ARBA00022741"/>
    </source>
</evidence>
<accession>A0AAE4JYN9</accession>
<gene>
    <name evidence="6" type="ORF">RIF25_16390</name>
</gene>
<feature type="binding site" evidence="4">
    <location>
        <begin position="131"/>
        <end position="139"/>
    </location>
    <ligand>
        <name>ATP</name>
        <dbReference type="ChEBI" id="CHEBI:30616"/>
    </ligand>
</feature>
<dbReference type="RefSeq" id="WP_322879583.1">
    <property type="nucleotide sequence ID" value="NZ_JAVMIP010000028.1"/>
</dbReference>
<dbReference type="SUPFAM" id="SSF100950">
    <property type="entry name" value="NagB/RpiA/CoA transferase-like"/>
    <property type="match status" value="1"/>
</dbReference>